<reference evidence="9" key="1">
    <citation type="submission" date="2017-01" db="EMBL/GenBank/DDBJ databases">
        <authorList>
            <person name="Wang Y."/>
            <person name="White M."/>
            <person name="Kvist S."/>
            <person name="Moncalvo J.-M."/>
        </authorList>
    </citation>
    <scope>NUCLEOTIDE SEQUENCE [LARGE SCALE GENOMIC DNA]</scope>
    <source>
        <strain evidence="9">COL-18-3</strain>
    </source>
</reference>
<dbReference type="Gene3D" id="1.25.40.10">
    <property type="entry name" value="Tetratricopeptide repeat domain"/>
    <property type="match status" value="1"/>
</dbReference>
<dbReference type="GO" id="GO:2000640">
    <property type="term" value="P:positive regulation of SREBP signaling pathway"/>
    <property type="evidence" value="ECO:0007669"/>
    <property type="project" value="TreeGrafter"/>
</dbReference>
<dbReference type="PANTHER" id="PTHR28290:SF1">
    <property type="entry name" value="ENHANCER OF TRANSLATION TERMINATION 1"/>
    <property type="match status" value="1"/>
</dbReference>
<organism evidence="8 9">
    <name type="scientific">Zancudomyces culisetae</name>
    <name type="common">Gut fungus</name>
    <name type="synonym">Smittium culisetae</name>
    <dbReference type="NCBI Taxonomy" id="1213189"/>
    <lineage>
        <taxon>Eukaryota</taxon>
        <taxon>Fungi</taxon>
        <taxon>Fungi incertae sedis</taxon>
        <taxon>Zoopagomycota</taxon>
        <taxon>Kickxellomycotina</taxon>
        <taxon>Harpellomycetes</taxon>
        <taxon>Harpellales</taxon>
        <taxon>Legeriomycetaceae</taxon>
        <taxon>Zancudomyces</taxon>
    </lineage>
</organism>
<feature type="coiled-coil region" evidence="6">
    <location>
        <begin position="45"/>
        <end position="76"/>
    </location>
</feature>
<evidence type="ECO:0000256" key="1">
    <source>
        <dbReference type="ARBA" id="ARBA00004123"/>
    </source>
</evidence>
<name>A0A1R1PNW1_ZANCU</name>
<dbReference type="AlphaFoldDB" id="A0A1R1PNW1"/>
<evidence type="ECO:0000256" key="5">
    <source>
        <dbReference type="ARBA" id="ARBA00023242"/>
    </source>
</evidence>
<feature type="region of interest" description="Disordered" evidence="7">
    <location>
        <begin position="1"/>
        <end position="25"/>
    </location>
</feature>
<sequence>MSEGMKKEKRKPAGLKSSAEKRAKVDDNVRMVRDFEDERTATVVLKNVEGENVNEVDEIEEIYNNALEEVEDDKEKAVMLLSGTVHECNRIIQTNDGAKDKQPLPYKLYYLYGISLFDLSELDEPEDALEYLKLSLERLSQAKDIHETQVCEEKDTRIYVGLGKVNLSIARKAEKEKDVIESLNSSLMYFKTAFDALEAKISRLKSNEEQKKEYTTEIYNIIDLLLLYCENNPIFEAIECCSEFITQKLEELKKTTNTYEPHFFSAQLQWCLALYYLNLLDQSATDDDKDEGHDEHQRLALEKLEMAEKHLNSCVKSAADPASLPRETYIMFGEVLLNKGNLLSDSGNTEEEQYRLAAKKFKMAIDISAGDTDGLPEYVLEFVEEWL</sequence>
<dbReference type="Proteomes" id="UP000188320">
    <property type="component" value="Unassembled WGS sequence"/>
</dbReference>
<evidence type="ECO:0000313" key="8">
    <source>
        <dbReference type="EMBL" id="OMH82648.1"/>
    </source>
</evidence>
<dbReference type="InterPro" id="IPR024318">
    <property type="entry name" value="Nro1/ETT1"/>
</dbReference>
<dbReference type="GO" id="GO:0005634">
    <property type="term" value="C:nucleus"/>
    <property type="evidence" value="ECO:0007669"/>
    <property type="project" value="UniProtKB-SubCell"/>
</dbReference>
<dbReference type="PANTHER" id="PTHR28290">
    <property type="entry name" value="ENHANCER OF TRANSLATION TERMINATION 1"/>
    <property type="match status" value="1"/>
</dbReference>
<evidence type="ECO:0008006" key="10">
    <source>
        <dbReference type="Google" id="ProtNLM"/>
    </source>
</evidence>
<evidence type="ECO:0000256" key="3">
    <source>
        <dbReference type="ARBA" id="ARBA00023015"/>
    </source>
</evidence>
<keyword evidence="5" id="KW-0539">Nucleus</keyword>
<proteinExistence type="inferred from homology"/>
<evidence type="ECO:0000256" key="2">
    <source>
        <dbReference type="ARBA" id="ARBA00007273"/>
    </source>
</evidence>
<evidence type="ECO:0000256" key="7">
    <source>
        <dbReference type="SAM" id="MobiDB-lite"/>
    </source>
</evidence>
<comment type="caution">
    <text evidence="8">The sequence shown here is derived from an EMBL/GenBank/DDBJ whole genome shotgun (WGS) entry which is preliminary data.</text>
</comment>
<comment type="subcellular location">
    <subcellularLocation>
        <location evidence="1">Nucleus</location>
    </subcellularLocation>
</comment>
<keyword evidence="4" id="KW-0804">Transcription</keyword>
<accession>A0A1R1PNW1</accession>
<comment type="similarity">
    <text evidence="2">Belongs to the ETT1 family.</text>
</comment>
<keyword evidence="6" id="KW-0175">Coiled coil</keyword>
<keyword evidence="9" id="KW-1185">Reference proteome</keyword>
<evidence type="ECO:0000313" key="9">
    <source>
        <dbReference type="Proteomes" id="UP000188320"/>
    </source>
</evidence>
<evidence type="ECO:0000256" key="4">
    <source>
        <dbReference type="ARBA" id="ARBA00023163"/>
    </source>
</evidence>
<dbReference type="OrthoDB" id="5598057at2759"/>
<dbReference type="InterPro" id="IPR011990">
    <property type="entry name" value="TPR-like_helical_dom_sf"/>
</dbReference>
<gene>
    <name evidence="8" type="ORF">AX774_g3863</name>
</gene>
<dbReference type="EMBL" id="LSSK01000620">
    <property type="protein sequence ID" value="OMH82648.1"/>
    <property type="molecule type" value="Genomic_DNA"/>
</dbReference>
<keyword evidence="3" id="KW-0805">Transcription regulation</keyword>
<evidence type="ECO:0000256" key="6">
    <source>
        <dbReference type="SAM" id="Coils"/>
    </source>
</evidence>
<protein>
    <recommendedName>
        <fullName evidence="10">Enhancer of translation termination 1</fullName>
    </recommendedName>
</protein>